<evidence type="ECO:0000256" key="4">
    <source>
        <dbReference type="ARBA" id="ARBA00022833"/>
    </source>
</evidence>
<dbReference type="SUPFAM" id="SSF57667">
    <property type="entry name" value="beta-beta-alpha zinc fingers"/>
    <property type="match status" value="2"/>
</dbReference>
<keyword evidence="4" id="KW-0862">Zinc</keyword>
<feature type="domain" description="C2H2-type" evidence="6">
    <location>
        <begin position="129"/>
        <end position="156"/>
    </location>
</feature>
<organism evidence="7 8">
    <name type="scientific">Pararge aegeria aegeria</name>
    <dbReference type="NCBI Taxonomy" id="348720"/>
    <lineage>
        <taxon>Eukaryota</taxon>
        <taxon>Metazoa</taxon>
        <taxon>Ecdysozoa</taxon>
        <taxon>Arthropoda</taxon>
        <taxon>Hexapoda</taxon>
        <taxon>Insecta</taxon>
        <taxon>Pterygota</taxon>
        <taxon>Neoptera</taxon>
        <taxon>Endopterygota</taxon>
        <taxon>Lepidoptera</taxon>
        <taxon>Glossata</taxon>
        <taxon>Ditrysia</taxon>
        <taxon>Papilionoidea</taxon>
        <taxon>Nymphalidae</taxon>
        <taxon>Satyrinae</taxon>
        <taxon>Satyrini</taxon>
        <taxon>Parargina</taxon>
        <taxon>Pararge</taxon>
    </lineage>
</organism>
<reference evidence="7" key="1">
    <citation type="submission" date="2022-03" db="EMBL/GenBank/DDBJ databases">
        <authorList>
            <person name="Lindestad O."/>
        </authorList>
    </citation>
    <scope>NUCLEOTIDE SEQUENCE</scope>
</reference>
<dbReference type="PROSITE" id="PS50157">
    <property type="entry name" value="ZINC_FINGER_C2H2_2"/>
    <property type="match status" value="5"/>
</dbReference>
<dbReference type="OrthoDB" id="8685330at2759"/>
<gene>
    <name evidence="7" type="primary">jg5975</name>
    <name evidence="7" type="ORF">PAEG_LOCUS22193</name>
</gene>
<accession>A0A8S4SA55</accession>
<keyword evidence="1" id="KW-0479">Metal-binding</keyword>
<keyword evidence="2" id="KW-0677">Repeat</keyword>
<dbReference type="FunFam" id="3.30.160.60:FF:000110">
    <property type="entry name" value="Zinc finger protein-like"/>
    <property type="match status" value="1"/>
</dbReference>
<dbReference type="PROSITE" id="PS00028">
    <property type="entry name" value="ZINC_FINGER_C2H2_1"/>
    <property type="match status" value="5"/>
</dbReference>
<dbReference type="AlphaFoldDB" id="A0A8S4SA55"/>
<evidence type="ECO:0000313" key="7">
    <source>
        <dbReference type="EMBL" id="CAH2251278.1"/>
    </source>
</evidence>
<evidence type="ECO:0000259" key="6">
    <source>
        <dbReference type="PROSITE" id="PS50157"/>
    </source>
</evidence>
<name>A0A8S4SA55_9NEOP</name>
<dbReference type="InterPro" id="IPR013087">
    <property type="entry name" value="Znf_C2H2_type"/>
</dbReference>
<feature type="domain" description="C2H2-type" evidence="6">
    <location>
        <begin position="157"/>
        <end position="184"/>
    </location>
</feature>
<feature type="domain" description="C2H2-type" evidence="6">
    <location>
        <begin position="185"/>
        <end position="212"/>
    </location>
</feature>
<evidence type="ECO:0000256" key="3">
    <source>
        <dbReference type="ARBA" id="ARBA00022771"/>
    </source>
</evidence>
<sequence length="212" mass="24654">MDVGVLEWQPRPPTRWIDDIKRVAGKYAEAYTLRKLADGSSQFACKHCAGVFRTNNCFTQHYKQVHLKERPRLRACHLCDVKVPGYMRAFHMEQHGLPAPTCGSCGKKFAYPHQVLRHQKIYHMGEKNFPCNTCHLKFASNHALKYHERTHSSHKPFGCEYCKKCFRWKKSLKTHVMIHLGVKNHQCSICKAAFVQQSSLKYHITKKHPGEH</sequence>
<evidence type="ECO:0000313" key="8">
    <source>
        <dbReference type="Proteomes" id="UP000838756"/>
    </source>
</evidence>
<dbReference type="GO" id="GO:0008270">
    <property type="term" value="F:zinc ion binding"/>
    <property type="evidence" value="ECO:0007669"/>
    <property type="project" value="UniProtKB-KW"/>
</dbReference>
<protein>
    <submittedName>
        <fullName evidence="7">Jg5975 protein</fullName>
    </submittedName>
</protein>
<feature type="domain" description="C2H2-type" evidence="6">
    <location>
        <begin position="100"/>
        <end position="128"/>
    </location>
</feature>
<proteinExistence type="predicted"/>
<dbReference type="Gene3D" id="3.30.160.60">
    <property type="entry name" value="Classic Zinc Finger"/>
    <property type="match status" value="4"/>
</dbReference>
<keyword evidence="3 5" id="KW-0863">Zinc-finger</keyword>
<dbReference type="Pfam" id="PF00096">
    <property type="entry name" value="zf-C2H2"/>
    <property type="match status" value="3"/>
</dbReference>
<evidence type="ECO:0000256" key="2">
    <source>
        <dbReference type="ARBA" id="ARBA00022737"/>
    </source>
</evidence>
<dbReference type="PANTHER" id="PTHR24379">
    <property type="entry name" value="KRAB AND ZINC FINGER DOMAIN-CONTAINING"/>
    <property type="match status" value="1"/>
</dbReference>
<dbReference type="SMART" id="SM00355">
    <property type="entry name" value="ZnF_C2H2"/>
    <property type="match status" value="5"/>
</dbReference>
<keyword evidence="8" id="KW-1185">Reference proteome</keyword>
<feature type="domain" description="C2H2-type" evidence="6">
    <location>
        <begin position="43"/>
        <end position="71"/>
    </location>
</feature>
<comment type="caution">
    <text evidence="7">The sequence shown here is derived from an EMBL/GenBank/DDBJ whole genome shotgun (WGS) entry which is preliminary data.</text>
</comment>
<dbReference type="InterPro" id="IPR036236">
    <property type="entry name" value="Znf_C2H2_sf"/>
</dbReference>
<dbReference type="Proteomes" id="UP000838756">
    <property type="component" value="Unassembled WGS sequence"/>
</dbReference>
<evidence type="ECO:0000256" key="1">
    <source>
        <dbReference type="ARBA" id="ARBA00022723"/>
    </source>
</evidence>
<dbReference type="EMBL" id="CAKXAJ010026023">
    <property type="protein sequence ID" value="CAH2251278.1"/>
    <property type="molecule type" value="Genomic_DNA"/>
</dbReference>
<dbReference type="PANTHER" id="PTHR24379:SF121">
    <property type="entry name" value="C2H2-TYPE DOMAIN-CONTAINING PROTEIN"/>
    <property type="match status" value="1"/>
</dbReference>
<evidence type="ECO:0000256" key="5">
    <source>
        <dbReference type="PROSITE-ProRule" id="PRU00042"/>
    </source>
</evidence>